<dbReference type="AlphaFoldDB" id="A0A9W9NB51"/>
<dbReference type="OrthoDB" id="4359401at2759"/>
<dbReference type="GeneID" id="83176434"/>
<evidence type="ECO:0000313" key="1">
    <source>
        <dbReference type="EMBL" id="KAJ5215664.1"/>
    </source>
</evidence>
<keyword evidence="2" id="KW-1185">Reference proteome</keyword>
<dbReference type="RefSeq" id="XP_058311477.1">
    <property type="nucleotide sequence ID" value="XM_058449133.1"/>
</dbReference>
<comment type="caution">
    <text evidence="1">The sequence shown here is derived from an EMBL/GenBank/DDBJ whole genome shotgun (WGS) entry which is preliminary data.</text>
</comment>
<accession>A0A9W9NB51</accession>
<protein>
    <submittedName>
        <fullName evidence="1">Uncharacterized protein</fullName>
    </submittedName>
</protein>
<proteinExistence type="predicted"/>
<reference evidence="1" key="1">
    <citation type="submission" date="2022-12" db="EMBL/GenBank/DDBJ databases">
        <authorList>
            <person name="Petersen C."/>
        </authorList>
    </citation>
    <scope>NUCLEOTIDE SEQUENCE</scope>
    <source>
        <strain evidence="1">IBT 15544</strain>
    </source>
</reference>
<name>A0A9W9NB51_9EURO</name>
<gene>
    <name evidence="1" type="ORF">N7498_002071</name>
</gene>
<dbReference type="Proteomes" id="UP001150904">
    <property type="component" value="Unassembled WGS sequence"/>
</dbReference>
<evidence type="ECO:0000313" key="2">
    <source>
        <dbReference type="Proteomes" id="UP001150904"/>
    </source>
</evidence>
<reference evidence="1" key="2">
    <citation type="journal article" date="2023" name="IMA Fungus">
        <title>Comparative genomic study of the Penicillium genus elucidates a diverse pangenome and 15 lateral gene transfer events.</title>
        <authorList>
            <person name="Petersen C."/>
            <person name="Sorensen T."/>
            <person name="Nielsen M.R."/>
            <person name="Sondergaard T.E."/>
            <person name="Sorensen J.L."/>
            <person name="Fitzpatrick D.A."/>
            <person name="Frisvad J.C."/>
            <person name="Nielsen K.L."/>
        </authorList>
    </citation>
    <scope>NUCLEOTIDE SEQUENCE</scope>
    <source>
        <strain evidence="1">IBT 15544</strain>
    </source>
</reference>
<dbReference type="EMBL" id="JAPQKR010000005">
    <property type="protein sequence ID" value="KAJ5215664.1"/>
    <property type="molecule type" value="Genomic_DNA"/>
</dbReference>
<organism evidence="1 2">
    <name type="scientific">Penicillium cinerascens</name>
    <dbReference type="NCBI Taxonomy" id="70096"/>
    <lineage>
        <taxon>Eukaryota</taxon>
        <taxon>Fungi</taxon>
        <taxon>Dikarya</taxon>
        <taxon>Ascomycota</taxon>
        <taxon>Pezizomycotina</taxon>
        <taxon>Eurotiomycetes</taxon>
        <taxon>Eurotiomycetidae</taxon>
        <taxon>Eurotiales</taxon>
        <taxon>Aspergillaceae</taxon>
        <taxon>Penicillium</taxon>
    </lineage>
</organism>
<sequence length="154" mass="17531">MSNLLGSTAALDTYAQVANGIPVPRVPRFGEEDDDPWWLEENPDPEPSQEVHEIAKTVRDGFCVETAEFDVQVAQRFQDENPASREFFLLLIEVVVILCHDIAATLFNMLKGGLRKPVMTRPPRLLRVAGSKYPPYVTLLSHYDYLDHEYWARG</sequence>